<proteinExistence type="inferred from homology"/>
<reference evidence="6" key="1">
    <citation type="journal article" date="2023" name="Commun. Biol.">
        <title>Genome analysis of Parmales, the sister group of diatoms, reveals the evolutionary specialization of diatoms from phago-mixotrophs to photoautotrophs.</title>
        <authorList>
            <person name="Ban H."/>
            <person name="Sato S."/>
            <person name="Yoshikawa S."/>
            <person name="Yamada K."/>
            <person name="Nakamura Y."/>
            <person name="Ichinomiya M."/>
            <person name="Sato N."/>
            <person name="Blanc-Mathieu R."/>
            <person name="Endo H."/>
            <person name="Kuwata A."/>
            <person name="Ogata H."/>
        </authorList>
    </citation>
    <scope>NUCLEOTIDE SEQUENCE [LARGE SCALE GENOMIC DNA]</scope>
    <source>
        <strain evidence="6">NIES 3700</strain>
    </source>
</reference>
<name>A0A9W7C535_9STRA</name>
<sequence>MSSWLSSALSSVDAFLSEEPVTPSRVDGDRVGLEERVDDKVNSTVDSQGQTLVSPSSPPLLPVSQNKFSNTVDSKNVDSLIADISVSLEENKQLNKSINTKLNKNSDQNGDEEEEQEEEQHQQRQQQQRQQQEEFTDAAPHPPPSAPTPPSLPPSTPSSSLTFSRAQATAKTLHNLPNDTKLQIYSTFKCTLGPPTTARPGWTDPVGRAKWDAWSSRSKVLIDKG</sequence>
<feature type="region of interest" description="Disordered" evidence="3">
    <location>
        <begin position="89"/>
        <end position="165"/>
    </location>
</feature>
<dbReference type="PANTHER" id="PTHR23310">
    <property type="entry name" value="ACYL-COA-BINDING PROTEIN, ACBP"/>
    <property type="match status" value="1"/>
</dbReference>
<feature type="compositionally biased region" description="Polar residues" evidence="3">
    <location>
        <begin position="94"/>
        <end position="108"/>
    </location>
</feature>
<evidence type="ECO:0000313" key="6">
    <source>
        <dbReference type="Proteomes" id="UP001165122"/>
    </source>
</evidence>
<dbReference type="PROSITE" id="PS51228">
    <property type="entry name" value="ACB_2"/>
    <property type="match status" value="1"/>
</dbReference>
<feature type="domain" description="ACB" evidence="4">
    <location>
        <begin position="159"/>
        <end position="225"/>
    </location>
</feature>
<feature type="compositionally biased region" description="Pro residues" evidence="3">
    <location>
        <begin position="140"/>
        <end position="156"/>
    </location>
</feature>
<keyword evidence="6" id="KW-1185">Reference proteome</keyword>
<evidence type="ECO:0000259" key="4">
    <source>
        <dbReference type="PROSITE" id="PS51228"/>
    </source>
</evidence>
<feature type="compositionally biased region" description="Acidic residues" evidence="3">
    <location>
        <begin position="109"/>
        <end position="118"/>
    </location>
</feature>
<accession>A0A9W7C535</accession>
<dbReference type="Proteomes" id="UP001165122">
    <property type="component" value="Unassembled WGS sequence"/>
</dbReference>
<evidence type="ECO:0000256" key="2">
    <source>
        <dbReference type="ARBA" id="ARBA00023121"/>
    </source>
</evidence>
<keyword evidence="2" id="KW-0446">Lipid-binding</keyword>
<gene>
    <name evidence="5" type="ORF">TrLO_g744</name>
</gene>
<dbReference type="EMBL" id="BRXW01000016">
    <property type="protein sequence ID" value="GMH99825.1"/>
    <property type="molecule type" value="Genomic_DNA"/>
</dbReference>
<feature type="compositionally biased region" description="Polar residues" evidence="3">
    <location>
        <begin position="65"/>
        <end position="74"/>
    </location>
</feature>
<dbReference type="InterPro" id="IPR014352">
    <property type="entry name" value="FERM/acyl-CoA-bd_prot_sf"/>
</dbReference>
<feature type="compositionally biased region" description="Basic and acidic residues" evidence="3">
    <location>
        <begin position="26"/>
        <end position="41"/>
    </location>
</feature>
<dbReference type="Pfam" id="PF00887">
    <property type="entry name" value="ACBP"/>
    <property type="match status" value="1"/>
</dbReference>
<dbReference type="InterPro" id="IPR000582">
    <property type="entry name" value="Acyl-CoA-binding_protein"/>
</dbReference>
<dbReference type="GO" id="GO:0006631">
    <property type="term" value="P:fatty acid metabolic process"/>
    <property type="evidence" value="ECO:0007669"/>
    <property type="project" value="TreeGrafter"/>
</dbReference>
<organism evidence="5 6">
    <name type="scientific">Triparma laevis f. longispina</name>
    <dbReference type="NCBI Taxonomy" id="1714387"/>
    <lineage>
        <taxon>Eukaryota</taxon>
        <taxon>Sar</taxon>
        <taxon>Stramenopiles</taxon>
        <taxon>Ochrophyta</taxon>
        <taxon>Bolidophyceae</taxon>
        <taxon>Parmales</taxon>
        <taxon>Triparmaceae</taxon>
        <taxon>Triparma</taxon>
    </lineage>
</organism>
<evidence type="ECO:0000313" key="5">
    <source>
        <dbReference type="EMBL" id="GMH99825.1"/>
    </source>
</evidence>
<comment type="similarity">
    <text evidence="1">Belongs to the ACBP family.</text>
</comment>
<dbReference type="OrthoDB" id="346910at2759"/>
<dbReference type="Gene3D" id="1.20.80.10">
    <property type="match status" value="1"/>
</dbReference>
<dbReference type="InterPro" id="IPR035984">
    <property type="entry name" value="Acyl-CoA-binding_sf"/>
</dbReference>
<feature type="region of interest" description="Disordered" evidence="3">
    <location>
        <begin position="16"/>
        <end position="76"/>
    </location>
</feature>
<dbReference type="GO" id="GO:0000062">
    <property type="term" value="F:fatty-acyl-CoA binding"/>
    <property type="evidence" value="ECO:0007669"/>
    <property type="project" value="InterPro"/>
</dbReference>
<feature type="compositionally biased region" description="Polar residues" evidence="3">
    <location>
        <begin position="42"/>
        <end position="51"/>
    </location>
</feature>
<dbReference type="AlphaFoldDB" id="A0A9W7C535"/>
<evidence type="ECO:0000256" key="3">
    <source>
        <dbReference type="SAM" id="MobiDB-lite"/>
    </source>
</evidence>
<dbReference type="SUPFAM" id="SSF47027">
    <property type="entry name" value="Acyl-CoA binding protein"/>
    <property type="match status" value="1"/>
</dbReference>
<dbReference type="PANTHER" id="PTHR23310:SF62">
    <property type="entry name" value="ACYL-COA BINDING PROTEIN 1, ISOFORM A"/>
    <property type="match status" value="1"/>
</dbReference>
<protein>
    <recommendedName>
        <fullName evidence="4">ACB domain-containing protein</fullName>
    </recommendedName>
</protein>
<evidence type="ECO:0000256" key="1">
    <source>
        <dbReference type="ARBA" id="ARBA00005567"/>
    </source>
</evidence>
<comment type="caution">
    <text evidence="5">The sequence shown here is derived from an EMBL/GenBank/DDBJ whole genome shotgun (WGS) entry which is preliminary data.</text>
</comment>